<organism evidence="9 10">
    <name type="scientific">Nitrincola lacisaponensis</name>
    <dbReference type="NCBI Taxonomy" id="267850"/>
    <lineage>
        <taxon>Bacteria</taxon>
        <taxon>Pseudomonadati</taxon>
        <taxon>Pseudomonadota</taxon>
        <taxon>Gammaproteobacteria</taxon>
        <taxon>Oceanospirillales</taxon>
        <taxon>Oceanospirillaceae</taxon>
        <taxon>Nitrincola</taxon>
    </lineage>
</organism>
<reference evidence="9 10" key="1">
    <citation type="journal article" date="2005" name="Int. J. Syst. Evol. Microbiol.">
        <title>Nitrincola lacisaponensis gen. nov., sp. nov., a novel alkaliphilic bacterium isolated from an alkaline, saline lake.</title>
        <authorList>
            <person name="Dimitriu P.A."/>
            <person name="Shukla S.K."/>
            <person name="Conradt J."/>
            <person name="Marquez M.C."/>
            <person name="Ventosa A."/>
            <person name="Maglia A."/>
            <person name="Peyton B.M."/>
            <person name="Pinkart H.C."/>
            <person name="Mormile M.R."/>
        </authorList>
    </citation>
    <scope>NUCLEOTIDE SEQUENCE [LARGE SCALE GENOMIC DNA]</scope>
    <source>
        <strain evidence="9 10">4CA</strain>
    </source>
</reference>
<evidence type="ECO:0000256" key="2">
    <source>
        <dbReference type="ARBA" id="ARBA00004370"/>
    </source>
</evidence>
<evidence type="ECO:0000256" key="1">
    <source>
        <dbReference type="ARBA" id="ARBA00001946"/>
    </source>
</evidence>
<dbReference type="InterPro" id="IPR006189">
    <property type="entry name" value="CHASE_dom"/>
</dbReference>
<keyword evidence="10" id="KW-1185">Reference proteome</keyword>
<evidence type="ECO:0000259" key="8">
    <source>
        <dbReference type="PROSITE" id="PS50887"/>
    </source>
</evidence>
<evidence type="ECO:0000256" key="3">
    <source>
        <dbReference type="ARBA" id="ARBA00022692"/>
    </source>
</evidence>
<dbReference type="FunFam" id="3.30.70.270:FF:000001">
    <property type="entry name" value="Diguanylate cyclase domain protein"/>
    <property type="match status" value="1"/>
</dbReference>
<dbReference type="InterPro" id="IPR042240">
    <property type="entry name" value="CHASE_sf"/>
</dbReference>
<gene>
    <name evidence="9" type="ORF">ADINL_0303</name>
</gene>
<dbReference type="InterPro" id="IPR043128">
    <property type="entry name" value="Rev_trsase/Diguanyl_cyclase"/>
</dbReference>
<proteinExistence type="predicted"/>
<feature type="domain" description="CHASE" evidence="7">
    <location>
        <begin position="109"/>
        <end position="248"/>
    </location>
</feature>
<evidence type="ECO:0000313" key="10">
    <source>
        <dbReference type="Proteomes" id="UP000027318"/>
    </source>
</evidence>
<dbReference type="InterPro" id="IPR000160">
    <property type="entry name" value="GGDEF_dom"/>
</dbReference>
<protein>
    <submittedName>
        <fullName evidence="9">Diguanylate cyclase/phosphodiesterase (GGDEF &amp; EAL domains) with PAS/PAC sensor(S)</fullName>
    </submittedName>
</protein>
<evidence type="ECO:0000256" key="6">
    <source>
        <dbReference type="SAM" id="Phobius"/>
    </source>
</evidence>
<feature type="domain" description="GGDEF" evidence="8">
    <location>
        <begin position="332"/>
        <end position="465"/>
    </location>
</feature>
<sequence length="473" mass="52214">MKPASMPRLLRYVLAPVIGLMVTLVFFTMTSLYQQTLQEQQRAVQIERLAEIRANIEGAFNGAINLTAGLIAFVSSTGVISQDFFAQISHELIQQNSLIRNITLAPGNVIRYVYPLEGNEAALGLDLLNHPTQGEATRQMLTSGKPILAGPYELAQGGVAVIHRVPIYLDSDTADPVYWGMMSTPIDFSRILELSGLLNPALGLEIALRSREGTGAEGIVFYGDPALFEMSGVFNSYISVLNGKWEMAALPDRHQPQSGNGLVWTARGIGGMFGLLTTFMIWQLMRMNERLHASQAQYRQLAQHDTLTGLPNRIVLYDRFEQAVARAERHHDPLVLLYMDLDGFKYINDLHGHQAGDIALAELAQRFRRVVRGSDSVIRIGGDEFIILLENVTNIDAVLSVTDKILNCVADPIEFESQQFKLGISIGIACFPQDGLTLDQLMTSGDHAMYAAKAAGKNRINWASDPSHLFSKN</sequence>
<keyword evidence="5 6" id="KW-0472">Membrane</keyword>
<dbReference type="PANTHER" id="PTHR46663">
    <property type="entry name" value="DIGUANYLATE CYCLASE DGCT-RELATED"/>
    <property type="match status" value="1"/>
</dbReference>
<dbReference type="GO" id="GO:0016020">
    <property type="term" value="C:membrane"/>
    <property type="evidence" value="ECO:0007669"/>
    <property type="project" value="UniProtKB-SubCell"/>
</dbReference>
<feature type="transmembrane region" description="Helical" evidence="6">
    <location>
        <begin position="12"/>
        <end position="33"/>
    </location>
</feature>
<dbReference type="PROSITE" id="PS50839">
    <property type="entry name" value="CHASE"/>
    <property type="match status" value="1"/>
</dbReference>
<comment type="cofactor">
    <cofactor evidence="1">
        <name>Mg(2+)</name>
        <dbReference type="ChEBI" id="CHEBI:18420"/>
    </cofactor>
</comment>
<dbReference type="NCBIfam" id="TIGR00254">
    <property type="entry name" value="GGDEF"/>
    <property type="match status" value="1"/>
</dbReference>
<dbReference type="Pfam" id="PF00990">
    <property type="entry name" value="GGDEF"/>
    <property type="match status" value="1"/>
</dbReference>
<keyword evidence="4 6" id="KW-1133">Transmembrane helix</keyword>
<dbReference type="Pfam" id="PF03924">
    <property type="entry name" value="CHASE"/>
    <property type="match status" value="1"/>
</dbReference>
<dbReference type="STRING" id="267850.ADINL_0303"/>
<evidence type="ECO:0000259" key="7">
    <source>
        <dbReference type="PROSITE" id="PS50839"/>
    </source>
</evidence>
<dbReference type="SUPFAM" id="SSF55073">
    <property type="entry name" value="Nucleotide cyclase"/>
    <property type="match status" value="1"/>
</dbReference>
<evidence type="ECO:0000256" key="4">
    <source>
        <dbReference type="ARBA" id="ARBA00022989"/>
    </source>
</evidence>
<comment type="caution">
    <text evidence="9">The sequence shown here is derived from an EMBL/GenBank/DDBJ whole genome shotgun (WGS) entry which is preliminary data.</text>
</comment>
<dbReference type="Gene3D" id="3.30.70.270">
    <property type="match status" value="1"/>
</dbReference>
<dbReference type="Proteomes" id="UP000027318">
    <property type="component" value="Unassembled WGS sequence"/>
</dbReference>
<dbReference type="PROSITE" id="PS50887">
    <property type="entry name" value="GGDEF"/>
    <property type="match status" value="1"/>
</dbReference>
<dbReference type="GO" id="GO:0007165">
    <property type="term" value="P:signal transduction"/>
    <property type="evidence" value="ECO:0007669"/>
    <property type="project" value="UniProtKB-ARBA"/>
</dbReference>
<dbReference type="AlphaFoldDB" id="A0A063Y7X7"/>
<dbReference type="SMART" id="SM00267">
    <property type="entry name" value="GGDEF"/>
    <property type="match status" value="1"/>
</dbReference>
<dbReference type="CDD" id="cd01949">
    <property type="entry name" value="GGDEF"/>
    <property type="match status" value="1"/>
</dbReference>
<dbReference type="EMBL" id="JMSZ01000007">
    <property type="protein sequence ID" value="KDE41230.1"/>
    <property type="molecule type" value="Genomic_DNA"/>
</dbReference>
<dbReference type="GO" id="GO:0003824">
    <property type="term" value="F:catalytic activity"/>
    <property type="evidence" value="ECO:0007669"/>
    <property type="project" value="UniProtKB-ARBA"/>
</dbReference>
<dbReference type="InterPro" id="IPR029787">
    <property type="entry name" value="Nucleotide_cyclase"/>
</dbReference>
<accession>A0A063Y7X7</accession>
<dbReference type="RefSeq" id="WP_084154340.1">
    <property type="nucleotide sequence ID" value="NZ_JMSZ01000007.1"/>
</dbReference>
<evidence type="ECO:0000256" key="5">
    <source>
        <dbReference type="ARBA" id="ARBA00023136"/>
    </source>
</evidence>
<name>A0A063Y7X7_9GAMM</name>
<dbReference type="Gene3D" id="3.30.450.350">
    <property type="entry name" value="CHASE domain"/>
    <property type="match status" value="1"/>
</dbReference>
<dbReference type="PATRIC" id="fig|267850.7.peg.299"/>
<dbReference type="SMART" id="SM01079">
    <property type="entry name" value="CHASE"/>
    <property type="match status" value="1"/>
</dbReference>
<evidence type="ECO:0000313" key="9">
    <source>
        <dbReference type="EMBL" id="KDE41230.1"/>
    </source>
</evidence>
<dbReference type="OrthoDB" id="9812260at2"/>
<keyword evidence="3 6" id="KW-0812">Transmembrane</keyword>
<dbReference type="InterPro" id="IPR052163">
    <property type="entry name" value="DGC-Regulatory_Protein"/>
</dbReference>
<comment type="subcellular location">
    <subcellularLocation>
        <location evidence="2">Membrane</location>
    </subcellularLocation>
</comment>
<dbReference type="PANTHER" id="PTHR46663:SF3">
    <property type="entry name" value="SLL0267 PROTEIN"/>
    <property type="match status" value="1"/>
</dbReference>